<dbReference type="GO" id="GO:0006400">
    <property type="term" value="P:tRNA modification"/>
    <property type="evidence" value="ECO:0007669"/>
    <property type="project" value="TreeGrafter"/>
</dbReference>
<dbReference type="InterPro" id="IPR002501">
    <property type="entry name" value="PsdUridine_synth_N"/>
</dbReference>
<dbReference type="Gene3D" id="3.30.2350.10">
    <property type="entry name" value="Pseudouridine synthase"/>
    <property type="match status" value="1"/>
</dbReference>
<evidence type="ECO:0000256" key="3">
    <source>
        <dbReference type="ARBA" id="ARBA00022694"/>
    </source>
</evidence>
<proteinExistence type="inferred from homology"/>
<dbReference type="GO" id="GO:0160148">
    <property type="term" value="F:tRNA pseudouridine(55) synthase activity"/>
    <property type="evidence" value="ECO:0007669"/>
    <property type="project" value="UniProtKB-EC"/>
</dbReference>
<comment type="similarity">
    <text evidence="1">Belongs to the pseudouridine synthase TruB family.</text>
</comment>
<protein>
    <recommendedName>
        <fullName evidence="2">tRNA pseudouridine(55) synthase</fullName>
        <ecNumber evidence="2">5.4.99.25</ecNumber>
    </recommendedName>
</protein>
<keyword evidence="7" id="KW-1185">Reference proteome</keyword>
<organism evidence="6 7">
    <name type="scientific">Lagenidium giganteum</name>
    <dbReference type="NCBI Taxonomy" id="4803"/>
    <lineage>
        <taxon>Eukaryota</taxon>
        <taxon>Sar</taxon>
        <taxon>Stramenopiles</taxon>
        <taxon>Oomycota</taxon>
        <taxon>Peronosporomycetes</taxon>
        <taxon>Pythiales</taxon>
        <taxon>Pythiaceae</taxon>
    </lineage>
</organism>
<evidence type="ECO:0000256" key="1">
    <source>
        <dbReference type="ARBA" id="ARBA00008999"/>
    </source>
</evidence>
<dbReference type="InterPro" id="IPR020103">
    <property type="entry name" value="PsdUridine_synth_cat_dom_sf"/>
</dbReference>
<evidence type="ECO:0000313" key="6">
    <source>
        <dbReference type="EMBL" id="DAZ94749.1"/>
    </source>
</evidence>
<evidence type="ECO:0000256" key="2">
    <source>
        <dbReference type="ARBA" id="ARBA00012787"/>
    </source>
</evidence>
<evidence type="ECO:0000259" key="5">
    <source>
        <dbReference type="Pfam" id="PF01509"/>
    </source>
</evidence>
<reference evidence="6" key="1">
    <citation type="submission" date="2022-11" db="EMBL/GenBank/DDBJ databases">
        <authorList>
            <person name="Morgan W.R."/>
            <person name="Tartar A."/>
        </authorList>
    </citation>
    <scope>NUCLEOTIDE SEQUENCE</scope>
    <source>
        <strain evidence="6">ARSEF 373</strain>
    </source>
</reference>
<comment type="caution">
    <text evidence="6">The sequence shown here is derived from an EMBL/GenBank/DDBJ whole genome shotgun (WGS) entry which is preliminary data.</text>
</comment>
<dbReference type="EC" id="5.4.99.25" evidence="2"/>
<evidence type="ECO:0000313" key="7">
    <source>
        <dbReference type="Proteomes" id="UP001146120"/>
    </source>
</evidence>
<dbReference type="CDD" id="cd02573">
    <property type="entry name" value="PseudoU_synth_EcTruB"/>
    <property type="match status" value="1"/>
</dbReference>
<dbReference type="InterPro" id="IPR014780">
    <property type="entry name" value="tRNA_psdUridine_synth_TruB"/>
</dbReference>
<reference evidence="6" key="2">
    <citation type="journal article" date="2023" name="Microbiol Resour">
        <title>Decontamination and Annotation of the Draft Genome Sequence of the Oomycete Lagenidium giganteum ARSEF 373.</title>
        <authorList>
            <person name="Morgan W.R."/>
            <person name="Tartar A."/>
        </authorList>
    </citation>
    <scope>NUCLEOTIDE SEQUENCE</scope>
    <source>
        <strain evidence="6">ARSEF 373</strain>
    </source>
</reference>
<dbReference type="HAMAP" id="MF_01080">
    <property type="entry name" value="TruB_bact"/>
    <property type="match status" value="1"/>
</dbReference>
<dbReference type="PANTHER" id="PTHR13767:SF2">
    <property type="entry name" value="PSEUDOURIDYLATE SYNTHASE TRUB1"/>
    <property type="match status" value="1"/>
</dbReference>
<dbReference type="PANTHER" id="PTHR13767">
    <property type="entry name" value="TRNA-PSEUDOURIDINE SYNTHASE"/>
    <property type="match status" value="1"/>
</dbReference>
<dbReference type="Pfam" id="PF01509">
    <property type="entry name" value="TruB_N"/>
    <property type="match status" value="1"/>
</dbReference>
<gene>
    <name evidence="6" type="ORF">N0F65_011565</name>
</gene>
<dbReference type="Proteomes" id="UP001146120">
    <property type="component" value="Unassembled WGS sequence"/>
</dbReference>
<keyword evidence="3" id="KW-0819">tRNA processing</keyword>
<evidence type="ECO:0000256" key="4">
    <source>
        <dbReference type="ARBA" id="ARBA00023235"/>
    </source>
</evidence>
<dbReference type="EMBL" id="DAKRPA010000235">
    <property type="protein sequence ID" value="DAZ94749.1"/>
    <property type="molecule type" value="Genomic_DNA"/>
</dbReference>
<dbReference type="GO" id="GO:1990481">
    <property type="term" value="P:mRNA pseudouridine synthesis"/>
    <property type="evidence" value="ECO:0007669"/>
    <property type="project" value="TreeGrafter"/>
</dbReference>
<feature type="domain" description="Pseudouridine synthase II N-terminal" evidence="5">
    <location>
        <begin position="30"/>
        <end position="202"/>
    </location>
</feature>
<accession>A0AAV2YN40</accession>
<dbReference type="SUPFAM" id="SSF55120">
    <property type="entry name" value="Pseudouridine synthase"/>
    <property type="match status" value="1"/>
</dbReference>
<dbReference type="AlphaFoldDB" id="A0AAV2YN40"/>
<keyword evidence="4" id="KW-0413">Isomerase</keyword>
<dbReference type="GO" id="GO:0003723">
    <property type="term" value="F:RNA binding"/>
    <property type="evidence" value="ECO:0007669"/>
    <property type="project" value="InterPro"/>
</dbReference>
<dbReference type="NCBIfam" id="TIGR00431">
    <property type="entry name" value="TruB"/>
    <property type="match status" value="1"/>
</dbReference>
<name>A0AAV2YN40_9STRA</name>
<sequence length="367" mass="40167">MTMTHAQRHGFLNVFKPKGMNSHTGVAIARKLFDTQRIGHAGTLDPMATGVLVLAIGRATRFLQYMTSDKAYDGVIRFGVTTDTDDITGKVLTERPVPWLRESDVANALPRFVGAIDQVPPKVSALKQGGQRLYKLVRSKQEVNVPARRVIIDSIDLLDFLPGDFPEVSPDIEQAMDGSQLTSCFLHTQQAKIHVECGGGTYIRSIARECGEVLQHPDSLDSSSIGGTLAELTRTRSGTFTIADSVTFEEVREQMQVNADQSVNGLGIGKPTPLVPIEAALLHLPSITLSAIGQKRWLGFSNVIVRPQDMMPPGGAPLDQVCDPQPGDALRVYSDDATPVFLGLSIVYWCPKRSRLELRKRLILDLD</sequence>